<dbReference type="InterPro" id="IPR025380">
    <property type="entry name" value="DUF4369"/>
</dbReference>
<dbReference type="OrthoDB" id="9794348at2"/>
<dbReference type="InterPro" id="IPR013766">
    <property type="entry name" value="Thioredoxin_domain"/>
</dbReference>
<organism evidence="7 8">
    <name type="scientific">Paraprevotella xylaniphila YIT 11841</name>
    <dbReference type="NCBI Taxonomy" id="762982"/>
    <lineage>
        <taxon>Bacteria</taxon>
        <taxon>Pseudomonadati</taxon>
        <taxon>Bacteroidota</taxon>
        <taxon>Bacteroidia</taxon>
        <taxon>Bacteroidales</taxon>
        <taxon>Prevotellaceae</taxon>
        <taxon>Paraprevotella</taxon>
    </lineage>
</organism>
<evidence type="ECO:0000313" key="8">
    <source>
        <dbReference type="Proteomes" id="UP000005546"/>
    </source>
</evidence>
<dbReference type="Gene3D" id="3.40.30.10">
    <property type="entry name" value="Glutaredoxin"/>
    <property type="match status" value="1"/>
</dbReference>
<keyword evidence="8" id="KW-1185">Reference proteome</keyword>
<gene>
    <name evidence="7" type="ORF">HMPREF9442_01161</name>
</gene>
<dbReference type="GO" id="GO:0017004">
    <property type="term" value="P:cytochrome complex assembly"/>
    <property type="evidence" value="ECO:0007669"/>
    <property type="project" value="UniProtKB-KW"/>
</dbReference>
<evidence type="ECO:0000256" key="4">
    <source>
        <dbReference type="ARBA" id="ARBA00023284"/>
    </source>
</evidence>
<dbReference type="HOGENOM" id="CLU_042529_1_0_10"/>
<dbReference type="AlphaFoldDB" id="F3QSK2"/>
<dbReference type="Pfam" id="PF00578">
    <property type="entry name" value="AhpC-TSA"/>
    <property type="match status" value="1"/>
</dbReference>
<dbReference type="eggNOG" id="COG0526">
    <property type="taxonomic scope" value="Bacteria"/>
</dbReference>
<dbReference type="InterPro" id="IPR000866">
    <property type="entry name" value="AhpC/TSA"/>
</dbReference>
<accession>F3QSK2</accession>
<dbReference type="RefSeq" id="WP_008626072.1">
    <property type="nucleotide sequence ID" value="NZ_GL883831.1"/>
</dbReference>
<feature type="chain" id="PRO_5003305401" evidence="5">
    <location>
        <begin position="23"/>
        <end position="368"/>
    </location>
</feature>
<dbReference type="PANTHER" id="PTHR42852">
    <property type="entry name" value="THIOL:DISULFIDE INTERCHANGE PROTEIN DSBE"/>
    <property type="match status" value="1"/>
</dbReference>
<comment type="caution">
    <text evidence="7">The sequence shown here is derived from an EMBL/GenBank/DDBJ whole genome shotgun (WGS) entry which is preliminary data.</text>
</comment>
<dbReference type="InterPro" id="IPR036249">
    <property type="entry name" value="Thioredoxin-like_sf"/>
</dbReference>
<sequence>MSERMNKYCAAFLLLLSGGGNAAQAQTAYSVSGRIEDPSMEGRKIYLSIYDNNRDIDSATVHNQSFRMKGVADAPYFVRLEPSDRKSYANFVLEDSVVIDYQAHKPSSGGKLTQKYLSFLQEMDSLRSATDSWRKNYKAQHPDATEAQYTQDFYKRYFHFYEKWIGQEGTNGVGEYVWRDAYIHFYHTGQMELLRMLRASLSPYLASLKFTRTAVDEKLAKWESTSPGKPFIDIEGITMDGNPTRLSQYIGKGRFVLVDFWASWCGPCRKESKEFLKPLWEKYKNGNTLTIVGIAVRDELEKTKKALVEENYSWPQILDAGTSPLDQYAITGIPHIMLLAPDGTILARNLRGMQIEKTIQEHINKNTQ</sequence>
<evidence type="ECO:0000313" key="7">
    <source>
        <dbReference type="EMBL" id="EGG55289.1"/>
    </source>
</evidence>
<evidence type="ECO:0000256" key="1">
    <source>
        <dbReference type="ARBA" id="ARBA00004196"/>
    </source>
</evidence>
<name>F3QSK2_9BACT</name>
<protein>
    <submittedName>
        <fullName evidence="7">Antioxidant, AhpC/TSA family</fullName>
    </submittedName>
</protein>
<dbReference type="Proteomes" id="UP000005546">
    <property type="component" value="Unassembled WGS sequence"/>
</dbReference>
<dbReference type="PROSITE" id="PS00194">
    <property type="entry name" value="THIOREDOXIN_1"/>
    <property type="match status" value="1"/>
</dbReference>
<dbReference type="CDD" id="cd02966">
    <property type="entry name" value="TlpA_like_family"/>
    <property type="match status" value="1"/>
</dbReference>
<evidence type="ECO:0000256" key="5">
    <source>
        <dbReference type="SAM" id="SignalP"/>
    </source>
</evidence>
<dbReference type="STRING" id="762982.HMPREF9442_01161"/>
<feature type="signal peptide" evidence="5">
    <location>
        <begin position="1"/>
        <end position="22"/>
    </location>
</feature>
<evidence type="ECO:0000256" key="3">
    <source>
        <dbReference type="ARBA" id="ARBA00023157"/>
    </source>
</evidence>
<evidence type="ECO:0000259" key="6">
    <source>
        <dbReference type="PROSITE" id="PS51352"/>
    </source>
</evidence>
<keyword evidence="3" id="KW-1015">Disulfide bond</keyword>
<dbReference type="GO" id="GO:0016491">
    <property type="term" value="F:oxidoreductase activity"/>
    <property type="evidence" value="ECO:0007669"/>
    <property type="project" value="InterPro"/>
</dbReference>
<dbReference type="GO" id="GO:0030313">
    <property type="term" value="C:cell envelope"/>
    <property type="evidence" value="ECO:0007669"/>
    <property type="project" value="UniProtKB-SubCell"/>
</dbReference>
<dbReference type="GO" id="GO:0016209">
    <property type="term" value="F:antioxidant activity"/>
    <property type="evidence" value="ECO:0007669"/>
    <property type="project" value="InterPro"/>
</dbReference>
<dbReference type="SUPFAM" id="SSF52833">
    <property type="entry name" value="Thioredoxin-like"/>
    <property type="match status" value="1"/>
</dbReference>
<feature type="domain" description="Thioredoxin" evidence="6">
    <location>
        <begin position="225"/>
        <end position="368"/>
    </location>
</feature>
<keyword evidence="2" id="KW-0201">Cytochrome c-type biogenesis</keyword>
<keyword evidence="5" id="KW-0732">Signal</keyword>
<dbReference type="EMBL" id="AFBR01000028">
    <property type="protein sequence ID" value="EGG55289.1"/>
    <property type="molecule type" value="Genomic_DNA"/>
</dbReference>
<reference evidence="7 8" key="1">
    <citation type="submission" date="2011-02" db="EMBL/GenBank/DDBJ databases">
        <authorList>
            <person name="Weinstock G."/>
            <person name="Sodergren E."/>
            <person name="Clifton S."/>
            <person name="Fulton L."/>
            <person name="Fulton B."/>
            <person name="Courtney L."/>
            <person name="Fronick C."/>
            <person name="Harrison M."/>
            <person name="Strong C."/>
            <person name="Farmer C."/>
            <person name="Delahaunty K."/>
            <person name="Markovic C."/>
            <person name="Hall O."/>
            <person name="Minx P."/>
            <person name="Tomlinson C."/>
            <person name="Mitreva M."/>
            <person name="Hou S."/>
            <person name="Chen J."/>
            <person name="Wollam A."/>
            <person name="Pepin K.H."/>
            <person name="Johnson M."/>
            <person name="Bhonagiri V."/>
            <person name="Zhang X."/>
            <person name="Suruliraj S."/>
            <person name="Warren W."/>
            <person name="Chinwalla A."/>
            <person name="Mardis E.R."/>
            <person name="Wilson R.K."/>
        </authorList>
    </citation>
    <scope>NUCLEOTIDE SEQUENCE [LARGE SCALE GENOMIC DNA]</scope>
    <source>
        <strain evidence="7 8">YIT 11841</strain>
    </source>
</reference>
<proteinExistence type="predicted"/>
<comment type="subcellular location">
    <subcellularLocation>
        <location evidence="1">Cell envelope</location>
    </subcellularLocation>
</comment>
<dbReference type="PANTHER" id="PTHR42852:SF6">
    <property type="entry name" value="THIOL:DISULFIDE INTERCHANGE PROTEIN DSBE"/>
    <property type="match status" value="1"/>
</dbReference>
<dbReference type="InterPro" id="IPR017937">
    <property type="entry name" value="Thioredoxin_CS"/>
</dbReference>
<dbReference type="Pfam" id="PF14289">
    <property type="entry name" value="DUF4369"/>
    <property type="match status" value="1"/>
</dbReference>
<evidence type="ECO:0000256" key="2">
    <source>
        <dbReference type="ARBA" id="ARBA00022748"/>
    </source>
</evidence>
<dbReference type="PROSITE" id="PS51352">
    <property type="entry name" value="THIOREDOXIN_2"/>
    <property type="match status" value="1"/>
</dbReference>
<dbReference type="InterPro" id="IPR050553">
    <property type="entry name" value="Thioredoxin_ResA/DsbE_sf"/>
</dbReference>
<keyword evidence="4" id="KW-0676">Redox-active center</keyword>